<dbReference type="Proteomes" id="UP001651158">
    <property type="component" value="Unassembled WGS sequence"/>
</dbReference>
<organism evidence="2 3">
    <name type="scientific">Taenia crassiceps</name>
    <dbReference type="NCBI Taxonomy" id="6207"/>
    <lineage>
        <taxon>Eukaryota</taxon>
        <taxon>Metazoa</taxon>
        <taxon>Spiralia</taxon>
        <taxon>Lophotrochozoa</taxon>
        <taxon>Platyhelminthes</taxon>
        <taxon>Cestoda</taxon>
        <taxon>Eucestoda</taxon>
        <taxon>Cyclophyllidea</taxon>
        <taxon>Taeniidae</taxon>
        <taxon>Taenia</taxon>
    </lineage>
</organism>
<name>A0ABR4QK42_9CEST</name>
<evidence type="ECO:0000313" key="3">
    <source>
        <dbReference type="Proteomes" id="UP001651158"/>
    </source>
</evidence>
<evidence type="ECO:0000256" key="1">
    <source>
        <dbReference type="SAM" id="MobiDB-lite"/>
    </source>
</evidence>
<keyword evidence="3" id="KW-1185">Reference proteome</keyword>
<feature type="region of interest" description="Disordered" evidence="1">
    <location>
        <begin position="159"/>
        <end position="181"/>
    </location>
</feature>
<feature type="region of interest" description="Disordered" evidence="1">
    <location>
        <begin position="318"/>
        <end position="369"/>
    </location>
</feature>
<gene>
    <name evidence="2" type="ORF">TcWFU_009285</name>
</gene>
<accession>A0ABR4QK42</accession>
<dbReference type="EMBL" id="JAKROA010000003">
    <property type="protein sequence ID" value="KAL5109433.1"/>
    <property type="molecule type" value="Genomic_DNA"/>
</dbReference>
<comment type="caution">
    <text evidence="2">The sequence shown here is derived from an EMBL/GenBank/DDBJ whole genome shotgun (WGS) entry which is preliminary data.</text>
</comment>
<feature type="compositionally biased region" description="Low complexity" evidence="1">
    <location>
        <begin position="319"/>
        <end position="340"/>
    </location>
</feature>
<sequence length="393" mass="43481">MPLNIPMHSTVPQIFFILEASRRNAGKMDHRISKPGKTIITFISVLNLARRNQHRLSEFANNLSNSLLRVIWRFFCFRRNDVLPSTPIGEIAPVGSLYCRGPRRYINAYVSVCLAVATKRSYLCASSGVAYAIGMEPFILKHRLLRDHHAEHYPLMRANGRRSLPPVSPPSPTPALASGQPQSVLTWKATSHIAASPSTAIKHYPASSASISSLYSVSSLDSASTRTSNTHSALQLTPTSSYGPSVIKHVGLTCDERTEDNFKVQPSQAQSDDDGVELVQSAESECDLSDYLTMTSQWSDEDEQVEWWHLPPSNMVSDSSTSSSLTTVTPLPTSQLSTTQRRTEKVDVDVDVEVDVESDEEEKGEGEEDVDVVRRLQEEKYKTCCCDANCTGE</sequence>
<protein>
    <submittedName>
        <fullName evidence="2">Uncharacterized protein</fullName>
    </submittedName>
</protein>
<evidence type="ECO:0000313" key="2">
    <source>
        <dbReference type="EMBL" id="KAL5109433.1"/>
    </source>
</evidence>
<feature type="compositionally biased region" description="Acidic residues" evidence="1">
    <location>
        <begin position="349"/>
        <end position="369"/>
    </location>
</feature>
<proteinExistence type="predicted"/>
<reference evidence="2 3" key="1">
    <citation type="journal article" date="2022" name="Front. Cell. Infect. Microbiol.">
        <title>The Genomes of Two Strains of Taenia crassiceps the Animal Model for the Study of Human Cysticercosis.</title>
        <authorList>
            <person name="Bobes R.J."/>
            <person name="Estrada K."/>
            <person name="Rios-Valencia D.G."/>
            <person name="Calderon-Gallegos A."/>
            <person name="de la Torre P."/>
            <person name="Carrero J.C."/>
            <person name="Sanchez-Flores A."/>
            <person name="Laclette J.P."/>
        </authorList>
    </citation>
    <scope>NUCLEOTIDE SEQUENCE [LARGE SCALE GENOMIC DNA]</scope>
    <source>
        <strain evidence="2">WFUcys</strain>
    </source>
</reference>